<dbReference type="PANTHER" id="PTHR47326">
    <property type="entry name" value="TRANSPOSABLE ELEMENT TC3 TRANSPOSASE-LIKE PROTEIN"/>
    <property type="match status" value="1"/>
</dbReference>
<gene>
    <name evidence="1" type="ORF">AVEN_109626_1</name>
</gene>
<dbReference type="Proteomes" id="UP000499080">
    <property type="component" value="Unassembled WGS sequence"/>
</dbReference>
<evidence type="ECO:0000313" key="1">
    <source>
        <dbReference type="EMBL" id="GBM43772.1"/>
    </source>
</evidence>
<dbReference type="GO" id="GO:0003676">
    <property type="term" value="F:nucleic acid binding"/>
    <property type="evidence" value="ECO:0007669"/>
    <property type="project" value="InterPro"/>
</dbReference>
<accession>A0A4Y2FQJ1</accession>
<evidence type="ECO:0000313" key="2">
    <source>
        <dbReference type="Proteomes" id="UP000499080"/>
    </source>
</evidence>
<dbReference type="AlphaFoldDB" id="A0A4Y2FQJ1"/>
<keyword evidence="2" id="KW-1185">Reference proteome</keyword>
<dbReference type="PANTHER" id="PTHR47326:SF1">
    <property type="entry name" value="HTH PSQ-TYPE DOMAIN-CONTAINING PROTEIN"/>
    <property type="match status" value="1"/>
</dbReference>
<comment type="caution">
    <text evidence="1">The sequence shown here is derived from an EMBL/GenBank/DDBJ whole genome shotgun (WGS) entry which is preliminary data.</text>
</comment>
<dbReference type="Gene3D" id="3.30.420.10">
    <property type="entry name" value="Ribonuclease H-like superfamily/Ribonuclease H"/>
    <property type="match status" value="1"/>
</dbReference>
<organism evidence="1 2">
    <name type="scientific">Araneus ventricosus</name>
    <name type="common">Orbweaver spider</name>
    <name type="synonym">Epeira ventricosa</name>
    <dbReference type="NCBI Taxonomy" id="182803"/>
    <lineage>
        <taxon>Eukaryota</taxon>
        <taxon>Metazoa</taxon>
        <taxon>Ecdysozoa</taxon>
        <taxon>Arthropoda</taxon>
        <taxon>Chelicerata</taxon>
        <taxon>Arachnida</taxon>
        <taxon>Araneae</taxon>
        <taxon>Araneomorphae</taxon>
        <taxon>Entelegynae</taxon>
        <taxon>Araneoidea</taxon>
        <taxon>Araneidae</taxon>
        <taxon>Araneus</taxon>
    </lineage>
</organism>
<dbReference type="InterPro" id="IPR036397">
    <property type="entry name" value="RNaseH_sf"/>
</dbReference>
<reference evidence="1 2" key="1">
    <citation type="journal article" date="2019" name="Sci. Rep.">
        <title>Orb-weaving spider Araneus ventricosus genome elucidates the spidroin gene catalogue.</title>
        <authorList>
            <person name="Kono N."/>
            <person name="Nakamura H."/>
            <person name="Ohtoshi R."/>
            <person name="Moran D.A.P."/>
            <person name="Shinohara A."/>
            <person name="Yoshida Y."/>
            <person name="Fujiwara M."/>
            <person name="Mori M."/>
            <person name="Tomita M."/>
            <person name="Arakawa K."/>
        </authorList>
    </citation>
    <scope>NUCLEOTIDE SEQUENCE [LARGE SCALE GENOMIC DNA]</scope>
</reference>
<sequence length="115" mass="13259">MDLWDGMVNDYLIGQYIFPTCRLNGPTYSIFLQEALPELLAEVPASIRSRIWYQNMMLPHFSTDLRNYLEATYVNRCIGQGGPVRCPLRSPDSSCLDFFLWGHLKNTSYDTLIDS</sequence>
<dbReference type="EMBL" id="BGPR01001041">
    <property type="protein sequence ID" value="GBM43772.1"/>
    <property type="molecule type" value="Genomic_DNA"/>
</dbReference>
<proteinExistence type="predicted"/>
<protein>
    <submittedName>
        <fullName evidence="1">Uncharacterized protein</fullName>
    </submittedName>
</protein>
<name>A0A4Y2FQJ1_ARAVE</name>